<dbReference type="Gene3D" id="3.40.50.300">
    <property type="entry name" value="P-loop containing nucleotide triphosphate hydrolases"/>
    <property type="match status" value="2"/>
</dbReference>
<evidence type="ECO:0000256" key="1">
    <source>
        <dbReference type="SAM" id="Coils"/>
    </source>
</evidence>
<accession>A0A8S1IUB2</accession>
<evidence type="ECO:0000259" key="4">
    <source>
        <dbReference type="PROSITE" id="PS51194"/>
    </source>
</evidence>
<dbReference type="SUPFAM" id="SSF52540">
    <property type="entry name" value="P-loop containing nucleoside triphosphate hydrolases"/>
    <property type="match status" value="1"/>
</dbReference>
<comment type="caution">
    <text evidence="5">The sequence shown here is derived from an EMBL/GenBank/DDBJ whole genome shotgun (WGS) entry which is preliminary data.</text>
</comment>
<dbReference type="Proteomes" id="UP000708148">
    <property type="component" value="Unassembled WGS sequence"/>
</dbReference>
<dbReference type="InterPro" id="IPR001650">
    <property type="entry name" value="Helicase_C-like"/>
</dbReference>
<dbReference type="GO" id="GO:0005524">
    <property type="term" value="F:ATP binding"/>
    <property type="evidence" value="ECO:0007669"/>
    <property type="project" value="InterPro"/>
</dbReference>
<evidence type="ECO:0000259" key="3">
    <source>
        <dbReference type="PROSITE" id="PS51192"/>
    </source>
</evidence>
<dbReference type="SUPFAM" id="SSF56024">
    <property type="entry name" value="Phospholipase D/nuclease"/>
    <property type="match status" value="1"/>
</dbReference>
<evidence type="ECO:0000313" key="6">
    <source>
        <dbReference type="Proteomes" id="UP000708148"/>
    </source>
</evidence>
<dbReference type="PROSITE" id="PS51192">
    <property type="entry name" value="HELICASE_ATP_BIND_1"/>
    <property type="match status" value="1"/>
</dbReference>
<protein>
    <submittedName>
        <fullName evidence="5">Uncharacterized protein</fullName>
    </submittedName>
</protein>
<organism evidence="5 6">
    <name type="scientific">Ostreobium quekettii</name>
    <dbReference type="NCBI Taxonomy" id="121088"/>
    <lineage>
        <taxon>Eukaryota</taxon>
        <taxon>Viridiplantae</taxon>
        <taxon>Chlorophyta</taxon>
        <taxon>core chlorophytes</taxon>
        <taxon>Ulvophyceae</taxon>
        <taxon>TCBD clade</taxon>
        <taxon>Bryopsidales</taxon>
        <taxon>Ostreobineae</taxon>
        <taxon>Ostreobiaceae</taxon>
        <taxon>Ostreobium</taxon>
    </lineage>
</organism>
<feature type="compositionally biased region" description="Basic and acidic residues" evidence="2">
    <location>
        <begin position="1166"/>
        <end position="1176"/>
    </location>
</feature>
<dbReference type="InterPro" id="IPR014001">
    <property type="entry name" value="Helicase_ATP-bd"/>
</dbReference>
<dbReference type="GO" id="GO:0016887">
    <property type="term" value="F:ATP hydrolysis activity"/>
    <property type="evidence" value="ECO:0007669"/>
    <property type="project" value="TreeGrafter"/>
</dbReference>
<evidence type="ECO:0000256" key="2">
    <source>
        <dbReference type="SAM" id="MobiDB-lite"/>
    </source>
</evidence>
<sequence length="1492" mass="164397">MASREPTIRQHSQNVVVIEVEGTQRISDLDGTERARLFDAIAHAEEQVGQKSVVRIATLGDRLRVVVASEATLPRATFGGWYSPLIDPIERACRSATTIDLLAAFVMQSGVTRASSMLLAALERGARIRILTGDYLTRTQPGALDALLDIASSIGADDENSPRDPATRAGALEVRVVEMTTLGNLPSFHPKAWIIHGEGEANERAHAWVGSSNLSQAALTAGVEWNLRLSRHEDPTGFVAIAHQYDALWERAVRVDRAWVTAYAKRYGKPGLGKTYLAAFDVEAMEQTLGRGARVLFVAHRMELLRQAAKTFRHIFPGRSTGFITGSTQEFGAQLTFASVYSLTRSDRLEALGEIDYMIIDEAHHARASSYINLLESVTARFLLGLTATPERGDGQDILSLFGGEAVFEARLGEGICQGVLVPFEYFGIKDTIDYAPIPWRSGKFPDEELATALATRARMERLMEAWEEHAGTRTLVFCCTIGHADFVSGWLNDHGVRAAAVHSGPESASRDGAIAQLSHGELDALCTVDLFNEGIDIPTLDRVVMLRPTGSRTVFLQQLGRGLRTSPGKESLCVIDFVGNHKIFQERLLLLTGWLRGTPARLSELHDAEALSATLPAGCSIDVELEAIELLEQLVPDASESALLSAYRTWREKSGARPTAVELEEKGGSLSLSLLLTLRALVDNLPEDGDAIARASNLDSERIADVIDKIPALRRSAGGVSFTTVARGDRVVWKAMSLELLDYLMCRRRRLDGELSGEASGFVARVIRNGGGKAILKLPDRKTVEGIPRGEIDVVLDDGEVWVFKFVKIAVNVAYPRGESKNQLDALLRRWFGEAAGARGTTHRVRISCVEDHWTVSPIGVSPRESSETTPFDPGAIFGTEELASMLGIRLDAIDPIVEQPLDDAYSVALVSANDALVRYDLLRGMLSTERAHIFFKSDEGEDRWVYHGEGARDGEREAWRIADVDVDTYKRFGGSRAKSRDLPAHAKQWAKAFTEKLQDTLGEDGVVNARGRTCRVVSVSDRGSVEIEGVGEDGFKPRKVSNTDLAWVLLARDKNTSPILDEATVNRARYLPGTKPSSMRYIDTGTRQYFKVCSEENGVKTDQELVDELVEKRAQLAQLKEEIQEMTTTLAGLSAEVIALEKSVGSRLAALAASLETGQQSMEPRQEALEKSPEDPGAMFQRPWFGEVRALLEEGITSANRERFHMILDMIELDEFKAHYLDYLWQKTSQTTHYHNTSHIIRSSRRAYTIEPSDLSNHGLLYRDINITVPAAHSFPTLVNFLGGVSLESVTLSGDRSSLGPNFLDCVRALGESTIQCDTPFNLKTMRVDMKALGSFATLLTLGLVQTIDHLILEESGRHLGSPYGGYSPEYPDTFSGWSICILSLNEPFLTCLADFNSESVFASVEQLRYSGAFDDRLCDEVARMPSVSEVSFKVIRSEDFKGVARIAGLEHVRQLYIDPQHIEETSSLWEQHPVLGPKLRWTAAEEADT</sequence>
<dbReference type="InterPro" id="IPR006935">
    <property type="entry name" value="Helicase/UvrB_N"/>
</dbReference>
<feature type="region of interest" description="Disordered" evidence="2">
    <location>
        <begin position="1158"/>
        <end position="1178"/>
    </location>
</feature>
<dbReference type="GO" id="GO:0003677">
    <property type="term" value="F:DNA binding"/>
    <property type="evidence" value="ECO:0007669"/>
    <property type="project" value="InterPro"/>
</dbReference>
<dbReference type="PANTHER" id="PTHR47962">
    <property type="entry name" value="ATP-DEPENDENT HELICASE LHR-RELATED-RELATED"/>
    <property type="match status" value="1"/>
</dbReference>
<dbReference type="PROSITE" id="PS51194">
    <property type="entry name" value="HELICASE_CTER"/>
    <property type="match status" value="1"/>
</dbReference>
<dbReference type="Pfam" id="PF00271">
    <property type="entry name" value="Helicase_C"/>
    <property type="match status" value="1"/>
</dbReference>
<feature type="coiled-coil region" evidence="1">
    <location>
        <begin position="1104"/>
        <end position="1138"/>
    </location>
</feature>
<dbReference type="InterPro" id="IPR027417">
    <property type="entry name" value="P-loop_NTPase"/>
</dbReference>
<evidence type="ECO:0000313" key="5">
    <source>
        <dbReference type="EMBL" id="CAD7698670.1"/>
    </source>
</evidence>
<name>A0A8S1IUB2_9CHLO</name>
<dbReference type="Pfam" id="PF04851">
    <property type="entry name" value="ResIII"/>
    <property type="match status" value="1"/>
</dbReference>
<dbReference type="InterPro" id="IPR052511">
    <property type="entry name" value="ATP-dep_Helicase"/>
</dbReference>
<dbReference type="CDD" id="cd18799">
    <property type="entry name" value="SF2_C_EcoAI-like"/>
    <property type="match status" value="1"/>
</dbReference>
<feature type="domain" description="Helicase ATP-binding" evidence="3">
    <location>
        <begin position="284"/>
        <end position="408"/>
    </location>
</feature>
<dbReference type="PANTHER" id="PTHR47962:SF4">
    <property type="entry name" value="HELICASE"/>
    <property type="match status" value="1"/>
</dbReference>
<dbReference type="OrthoDB" id="1933622at2759"/>
<feature type="domain" description="Helicase C-terminal" evidence="4">
    <location>
        <begin position="459"/>
        <end position="607"/>
    </location>
</feature>
<keyword evidence="6" id="KW-1185">Reference proteome</keyword>
<gene>
    <name evidence="5" type="ORF">OSTQU699_LOCUS4031</name>
</gene>
<keyword evidence="1" id="KW-0175">Coiled coil</keyword>
<proteinExistence type="predicted"/>
<reference evidence="5" key="1">
    <citation type="submission" date="2020-12" db="EMBL/GenBank/DDBJ databases">
        <authorList>
            <person name="Iha C."/>
        </authorList>
    </citation>
    <scope>NUCLEOTIDE SEQUENCE</scope>
</reference>
<dbReference type="Gene3D" id="3.30.870.10">
    <property type="entry name" value="Endonuclease Chain A"/>
    <property type="match status" value="1"/>
</dbReference>
<dbReference type="SMART" id="SM00490">
    <property type="entry name" value="HELICc"/>
    <property type="match status" value="1"/>
</dbReference>
<dbReference type="SMART" id="SM00487">
    <property type="entry name" value="DEXDc"/>
    <property type="match status" value="1"/>
</dbReference>
<dbReference type="EMBL" id="CAJHUC010000870">
    <property type="protein sequence ID" value="CAD7698670.1"/>
    <property type="molecule type" value="Genomic_DNA"/>
</dbReference>